<dbReference type="SUPFAM" id="SSF143985">
    <property type="entry name" value="L,D-transpeptidase pre-catalytic domain-like"/>
    <property type="match status" value="1"/>
</dbReference>
<dbReference type="Gene3D" id="3.10.20.800">
    <property type="match status" value="1"/>
</dbReference>
<dbReference type="InterPro" id="IPR005490">
    <property type="entry name" value="LD_TPept_cat_dom"/>
</dbReference>
<dbReference type="PANTHER" id="PTHR30582:SF33">
    <property type="entry name" value="EXPORTED PROTEIN"/>
    <property type="match status" value="1"/>
</dbReference>
<dbReference type="InterPro" id="IPR050979">
    <property type="entry name" value="LD-transpeptidase"/>
</dbReference>
<dbReference type="PANTHER" id="PTHR30582">
    <property type="entry name" value="L,D-TRANSPEPTIDASE"/>
    <property type="match status" value="1"/>
</dbReference>
<dbReference type="Gene3D" id="2.40.440.10">
    <property type="entry name" value="L,D-transpeptidase catalytic domain-like"/>
    <property type="match status" value="1"/>
</dbReference>
<name>A0A3A9KI11_9BACI</name>
<evidence type="ECO:0000256" key="3">
    <source>
        <dbReference type="ARBA" id="ARBA00022960"/>
    </source>
</evidence>
<evidence type="ECO:0000256" key="1">
    <source>
        <dbReference type="ARBA" id="ARBA00004752"/>
    </source>
</evidence>
<gene>
    <name evidence="8" type="ORF">CR203_12310</name>
</gene>
<keyword evidence="4 6" id="KW-0573">Peptidoglycan synthesis</keyword>
<evidence type="ECO:0000313" key="9">
    <source>
        <dbReference type="Proteomes" id="UP000281498"/>
    </source>
</evidence>
<dbReference type="GO" id="GO:0008360">
    <property type="term" value="P:regulation of cell shape"/>
    <property type="evidence" value="ECO:0007669"/>
    <property type="project" value="UniProtKB-UniRule"/>
</dbReference>
<dbReference type="Pfam" id="PF03734">
    <property type="entry name" value="YkuD"/>
    <property type="match status" value="1"/>
</dbReference>
<proteinExistence type="predicted"/>
<accession>A0A3A9KI11</accession>
<keyword evidence="2" id="KW-0808">Transferase</keyword>
<dbReference type="OrthoDB" id="3176960at2"/>
<dbReference type="AlphaFoldDB" id="A0A3A9KI11"/>
<evidence type="ECO:0000256" key="6">
    <source>
        <dbReference type="PROSITE-ProRule" id="PRU01373"/>
    </source>
</evidence>
<dbReference type="GO" id="GO:0016740">
    <property type="term" value="F:transferase activity"/>
    <property type="evidence" value="ECO:0007669"/>
    <property type="project" value="UniProtKB-KW"/>
</dbReference>
<evidence type="ECO:0000256" key="4">
    <source>
        <dbReference type="ARBA" id="ARBA00022984"/>
    </source>
</evidence>
<feature type="domain" description="L,D-TPase catalytic" evidence="7">
    <location>
        <begin position="328"/>
        <end position="453"/>
    </location>
</feature>
<dbReference type="GO" id="GO:0071972">
    <property type="term" value="F:peptidoglycan L,D-transpeptidase activity"/>
    <property type="evidence" value="ECO:0007669"/>
    <property type="project" value="TreeGrafter"/>
</dbReference>
<dbReference type="CDD" id="cd16913">
    <property type="entry name" value="YkuD_like"/>
    <property type="match status" value="1"/>
</dbReference>
<reference evidence="8 9" key="1">
    <citation type="submission" date="2017-10" db="EMBL/GenBank/DDBJ databases">
        <title>Bacillus sp. nov., a halophilic bacterium isolated from a Keqin Lake.</title>
        <authorList>
            <person name="Wang H."/>
        </authorList>
    </citation>
    <scope>NUCLEOTIDE SEQUENCE [LARGE SCALE GENOMIC DNA]</scope>
    <source>
        <strain evidence="8 9">KCTC 13187</strain>
    </source>
</reference>
<dbReference type="UniPathway" id="UPA00219"/>
<dbReference type="PROSITE" id="PS52029">
    <property type="entry name" value="LD_TPASE"/>
    <property type="match status" value="1"/>
</dbReference>
<keyword evidence="3 6" id="KW-0133">Cell shape</keyword>
<dbReference type="Proteomes" id="UP000281498">
    <property type="component" value="Unassembled WGS sequence"/>
</dbReference>
<keyword evidence="5 6" id="KW-0961">Cell wall biogenesis/degradation</keyword>
<sequence>MIILIAIIVIAVIFAALFFYQKTHFNSNITINDIEVRGLTADRALEKLQASVLTNNVYIGEEIVTGKETQMAFSESDLPEIKNLLQRQWTFFPSSEAKTYSITPVIQDKYRSEELKTELEQELIYMNQVLQPPTDAKASIENGEIIISESADGEQYDISSLIEEYDNHEYTSEINLSPVYLQAVKEDSEIIQNQVEKLQKFLDHNVEYEIQDQVYSLKASELILDASLSENMDVLIDSDTIFEKIAEINDSHSNLGKDFSFKTHSGSVLSVKGEGYGWALEAEKEAALIKEAFEAGEKSISPSNIYGNGWEGEGYGYETTSNNGIGDTYAEVSIKDQRMWIYKDGELVVDTHVVTGRQSTQQDTAPGVWYILFKRTPYTLTGTSADESEYATDVDYWAPFTNSGQGFHDAGWRTNWSSNAYSTEGSNGCVNVPPDIMKKVYENLNVYDPVVIY</sequence>
<feature type="active site" description="Proton donor/acceptor" evidence="6">
    <location>
        <position position="408"/>
    </location>
</feature>
<dbReference type="GO" id="GO:0018104">
    <property type="term" value="P:peptidoglycan-protein cross-linking"/>
    <property type="evidence" value="ECO:0007669"/>
    <property type="project" value="TreeGrafter"/>
</dbReference>
<dbReference type="GO" id="GO:0005576">
    <property type="term" value="C:extracellular region"/>
    <property type="evidence" value="ECO:0007669"/>
    <property type="project" value="TreeGrafter"/>
</dbReference>
<evidence type="ECO:0000259" key="7">
    <source>
        <dbReference type="PROSITE" id="PS52029"/>
    </source>
</evidence>
<evidence type="ECO:0000313" key="8">
    <source>
        <dbReference type="EMBL" id="RKL67335.1"/>
    </source>
</evidence>
<protein>
    <recommendedName>
        <fullName evidence="7">L,D-TPase catalytic domain-containing protein</fullName>
    </recommendedName>
</protein>
<dbReference type="InterPro" id="IPR038054">
    <property type="entry name" value="LD_TPept-like_central_sf"/>
</dbReference>
<organism evidence="8 9">
    <name type="scientific">Salipaludibacillus neizhouensis</name>
    <dbReference type="NCBI Taxonomy" id="885475"/>
    <lineage>
        <taxon>Bacteria</taxon>
        <taxon>Bacillati</taxon>
        <taxon>Bacillota</taxon>
        <taxon>Bacilli</taxon>
        <taxon>Bacillales</taxon>
        <taxon>Bacillaceae</taxon>
    </lineage>
</organism>
<dbReference type="EMBL" id="PDOE01000004">
    <property type="protein sequence ID" value="RKL67335.1"/>
    <property type="molecule type" value="Genomic_DNA"/>
</dbReference>
<dbReference type="SUPFAM" id="SSF141523">
    <property type="entry name" value="L,D-transpeptidase catalytic domain-like"/>
    <property type="match status" value="1"/>
</dbReference>
<feature type="active site" description="Nucleophile" evidence="6">
    <location>
        <position position="429"/>
    </location>
</feature>
<keyword evidence="9" id="KW-1185">Reference proteome</keyword>
<dbReference type="InterPro" id="IPR038063">
    <property type="entry name" value="Transpep_catalytic_dom"/>
</dbReference>
<evidence type="ECO:0000256" key="5">
    <source>
        <dbReference type="ARBA" id="ARBA00023316"/>
    </source>
</evidence>
<dbReference type="GO" id="GO:0071555">
    <property type="term" value="P:cell wall organization"/>
    <property type="evidence" value="ECO:0007669"/>
    <property type="project" value="UniProtKB-UniRule"/>
</dbReference>
<comment type="pathway">
    <text evidence="1 6">Cell wall biogenesis; peptidoglycan biosynthesis.</text>
</comment>
<evidence type="ECO:0000256" key="2">
    <source>
        <dbReference type="ARBA" id="ARBA00022679"/>
    </source>
</evidence>
<comment type="caution">
    <text evidence="8">The sequence shown here is derived from an EMBL/GenBank/DDBJ whole genome shotgun (WGS) entry which is preliminary data.</text>
</comment>